<evidence type="ECO:0000256" key="1">
    <source>
        <dbReference type="SAM" id="MobiDB-lite"/>
    </source>
</evidence>
<protein>
    <submittedName>
        <fullName evidence="2">Uncharacterized protein</fullName>
    </submittedName>
</protein>
<name>A0AA35S7A2_GEOBA</name>
<dbReference type="EMBL" id="CASHTH010002035">
    <property type="protein sequence ID" value="CAI8023827.1"/>
    <property type="molecule type" value="Genomic_DNA"/>
</dbReference>
<evidence type="ECO:0000313" key="3">
    <source>
        <dbReference type="Proteomes" id="UP001174909"/>
    </source>
</evidence>
<feature type="region of interest" description="Disordered" evidence="1">
    <location>
        <begin position="53"/>
        <end position="82"/>
    </location>
</feature>
<gene>
    <name evidence="2" type="ORF">GBAR_LOCUS13908</name>
</gene>
<keyword evidence="3" id="KW-1185">Reference proteome</keyword>
<accession>A0AA35S7A2</accession>
<comment type="caution">
    <text evidence="2">The sequence shown here is derived from an EMBL/GenBank/DDBJ whole genome shotgun (WGS) entry which is preliminary data.</text>
</comment>
<evidence type="ECO:0000313" key="2">
    <source>
        <dbReference type="EMBL" id="CAI8023827.1"/>
    </source>
</evidence>
<dbReference type="AlphaFoldDB" id="A0AA35S7A2"/>
<sequence>MPPSQRHRVHRFRLCGQRFTHRSLHPLRTSCANSPNRSVRAVETGARCSVCRSQESREDHRLHRQHSGPSHRMPAHPTQLNPIQQREEKSLEMLKRLSKVWGLC</sequence>
<proteinExistence type="predicted"/>
<reference evidence="2" key="1">
    <citation type="submission" date="2023-03" db="EMBL/GenBank/DDBJ databases">
        <authorList>
            <person name="Steffen K."/>
            <person name="Cardenas P."/>
        </authorList>
    </citation>
    <scope>NUCLEOTIDE SEQUENCE</scope>
</reference>
<organism evidence="2 3">
    <name type="scientific">Geodia barretti</name>
    <name type="common">Barrett's horny sponge</name>
    <dbReference type="NCBI Taxonomy" id="519541"/>
    <lineage>
        <taxon>Eukaryota</taxon>
        <taxon>Metazoa</taxon>
        <taxon>Porifera</taxon>
        <taxon>Demospongiae</taxon>
        <taxon>Heteroscleromorpha</taxon>
        <taxon>Tetractinellida</taxon>
        <taxon>Astrophorina</taxon>
        <taxon>Geodiidae</taxon>
        <taxon>Geodia</taxon>
    </lineage>
</organism>
<dbReference type="Proteomes" id="UP001174909">
    <property type="component" value="Unassembled WGS sequence"/>
</dbReference>